<comment type="caution">
    <text evidence="1">The sequence shown here is derived from an EMBL/GenBank/DDBJ whole genome shotgun (WGS) entry which is preliminary data.</text>
</comment>
<dbReference type="Proteomes" id="UP000245207">
    <property type="component" value="Unassembled WGS sequence"/>
</dbReference>
<accession>A0A2U1M2V9</accession>
<dbReference type="STRING" id="35608.A0A2U1M2V9"/>
<dbReference type="AlphaFoldDB" id="A0A2U1M2V9"/>
<dbReference type="OrthoDB" id="430051at2759"/>
<dbReference type="GO" id="GO:0003677">
    <property type="term" value="F:DNA binding"/>
    <property type="evidence" value="ECO:0007669"/>
    <property type="project" value="InterPro"/>
</dbReference>
<evidence type="ECO:0000313" key="1">
    <source>
        <dbReference type="EMBL" id="PWA55596.1"/>
    </source>
</evidence>
<name>A0A2U1M2V9_ARTAN</name>
<dbReference type="GO" id="GO:0006265">
    <property type="term" value="P:DNA topological change"/>
    <property type="evidence" value="ECO:0007669"/>
    <property type="project" value="InterPro"/>
</dbReference>
<keyword evidence="1" id="KW-0413">Isomerase</keyword>
<keyword evidence="2" id="KW-1185">Reference proteome</keyword>
<dbReference type="GO" id="GO:0003917">
    <property type="term" value="F:DNA topoisomerase type I (single strand cut, ATP-independent) activity"/>
    <property type="evidence" value="ECO:0007669"/>
    <property type="project" value="InterPro"/>
</dbReference>
<proteinExistence type="predicted"/>
<gene>
    <name evidence="1" type="ORF">CTI12_AA427090</name>
</gene>
<evidence type="ECO:0000313" key="2">
    <source>
        <dbReference type="Proteomes" id="UP000245207"/>
    </source>
</evidence>
<organism evidence="1 2">
    <name type="scientific">Artemisia annua</name>
    <name type="common">Sweet wormwood</name>
    <dbReference type="NCBI Taxonomy" id="35608"/>
    <lineage>
        <taxon>Eukaryota</taxon>
        <taxon>Viridiplantae</taxon>
        <taxon>Streptophyta</taxon>
        <taxon>Embryophyta</taxon>
        <taxon>Tracheophyta</taxon>
        <taxon>Spermatophyta</taxon>
        <taxon>Magnoliopsida</taxon>
        <taxon>eudicotyledons</taxon>
        <taxon>Gunneridae</taxon>
        <taxon>Pentapetalae</taxon>
        <taxon>asterids</taxon>
        <taxon>campanulids</taxon>
        <taxon>Asterales</taxon>
        <taxon>Asteraceae</taxon>
        <taxon>Asteroideae</taxon>
        <taxon>Anthemideae</taxon>
        <taxon>Artemisiinae</taxon>
        <taxon>Artemisia</taxon>
    </lineage>
</organism>
<protein>
    <submittedName>
        <fullName evidence="1">DNA topoisomerase I, bacterial-type</fullName>
    </submittedName>
</protein>
<sequence length="89" mass="10150">MRNLHYCSKKKVSMTDTETKLDNVSGGLTEWKGLLRIIGQFSKYCERACVHIHQVEKMLGKTFGDFLFASLRDQSRTYPSCQEGSLDQG</sequence>
<dbReference type="PANTHER" id="PTHR42785:SF1">
    <property type="entry name" value="DNA TOPOISOMERASE"/>
    <property type="match status" value="1"/>
</dbReference>
<dbReference type="EMBL" id="PKPP01006713">
    <property type="protein sequence ID" value="PWA55596.1"/>
    <property type="molecule type" value="Genomic_DNA"/>
</dbReference>
<dbReference type="PANTHER" id="PTHR42785">
    <property type="entry name" value="DNA TOPOISOMERASE, TYPE IA, CORE"/>
    <property type="match status" value="1"/>
</dbReference>
<dbReference type="InterPro" id="IPR000380">
    <property type="entry name" value="Topo_IA"/>
</dbReference>
<reference evidence="1 2" key="1">
    <citation type="journal article" date="2018" name="Mol. Plant">
        <title>The genome of Artemisia annua provides insight into the evolution of Asteraceae family and artemisinin biosynthesis.</title>
        <authorList>
            <person name="Shen Q."/>
            <person name="Zhang L."/>
            <person name="Liao Z."/>
            <person name="Wang S."/>
            <person name="Yan T."/>
            <person name="Shi P."/>
            <person name="Liu M."/>
            <person name="Fu X."/>
            <person name="Pan Q."/>
            <person name="Wang Y."/>
            <person name="Lv Z."/>
            <person name="Lu X."/>
            <person name="Zhang F."/>
            <person name="Jiang W."/>
            <person name="Ma Y."/>
            <person name="Chen M."/>
            <person name="Hao X."/>
            <person name="Li L."/>
            <person name="Tang Y."/>
            <person name="Lv G."/>
            <person name="Zhou Y."/>
            <person name="Sun X."/>
            <person name="Brodelius P.E."/>
            <person name="Rose J.K.C."/>
            <person name="Tang K."/>
        </authorList>
    </citation>
    <scope>NUCLEOTIDE SEQUENCE [LARGE SCALE GENOMIC DNA]</scope>
    <source>
        <strain evidence="2">cv. Huhao1</strain>
        <tissue evidence="1">Leaf</tissue>
    </source>
</reference>